<gene>
    <name evidence="1" type="ORF">PHYPSEUDO_013737</name>
</gene>
<accession>A0A8T1W1I4</accession>
<name>A0A8T1W1I4_9STRA</name>
<evidence type="ECO:0000313" key="2">
    <source>
        <dbReference type="Proteomes" id="UP000694044"/>
    </source>
</evidence>
<comment type="caution">
    <text evidence="1">The sequence shown here is derived from an EMBL/GenBank/DDBJ whole genome shotgun (WGS) entry which is preliminary data.</text>
</comment>
<evidence type="ECO:0000313" key="1">
    <source>
        <dbReference type="EMBL" id="KAG7387732.1"/>
    </source>
</evidence>
<organism evidence="1 2">
    <name type="scientific">Phytophthora pseudosyringae</name>
    <dbReference type="NCBI Taxonomy" id="221518"/>
    <lineage>
        <taxon>Eukaryota</taxon>
        <taxon>Sar</taxon>
        <taxon>Stramenopiles</taxon>
        <taxon>Oomycota</taxon>
        <taxon>Peronosporomycetes</taxon>
        <taxon>Peronosporales</taxon>
        <taxon>Peronosporaceae</taxon>
        <taxon>Phytophthora</taxon>
    </lineage>
</organism>
<protein>
    <submittedName>
        <fullName evidence="1">Uncharacterized protein</fullName>
    </submittedName>
</protein>
<dbReference type="AlphaFoldDB" id="A0A8T1W1I4"/>
<dbReference type="EMBL" id="JAGDFM010000073">
    <property type="protein sequence ID" value="KAG7387732.1"/>
    <property type="molecule type" value="Genomic_DNA"/>
</dbReference>
<reference evidence="1" key="1">
    <citation type="submission" date="2021-02" db="EMBL/GenBank/DDBJ databases">
        <authorList>
            <person name="Palmer J.M."/>
        </authorList>
    </citation>
    <scope>NUCLEOTIDE SEQUENCE</scope>
    <source>
        <strain evidence="1">SCRP734</strain>
    </source>
</reference>
<keyword evidence="2" id="KW-1185">Reference proteome</keyword>
<sequence>MMNARCNFSTLQRKLKAKCSDDRIIYRPPGIPVEGEPRRAGSARRRSASTLYSSASCSTTKAVFCSTAGKTCIPLMVLEVPHAMAGFSERVFLKRLSDIGLEMPTYNEKKKKLELCDPTASLVCSRADVPCWEGSSIPVPFPATQLVPAADAESAEQVEVFLSTYNWEDGTDQFRAGLSKFSLGSLRSACARRTMDILGREHLAMDLLRECHS</sequence>
<dbReference type="Proteomes" id="UP000694044">
    <property type="component" value="Unassembled WGS sequence"/>
</dbReference>
<proteinExistence type="predicted"/>